<dbReference type="RefSeq" id="WP_190251153.1">
    <property type="nucleotide sequence ID" value="NZ_BMPI01000016.1"/>
</dbReference>
<comment type="caution">
    <text evidence="2">The sequence shown here is derived from an EMBL/GenBank/DDBJ whole genome shotgun (WGS) entry which is preliminary data.</text>
</comment>
<dbReference type="Pfam" id="PF24553">
    <property type="entry name" value="Rv0428c_C"/>
    <property type="match status" value="1"/>
</dbReference>
<dbReference type="InterPro" id="IPR016181">
    <property type="entry name" value="Acyl_CoA_acyltransferase"/>
</dbReference>
<dbReference type="InterPro" id="IPR000182">
    <property type="entry name" value="GNAT_dom"/>
</dbReference>
<gene>
    <name evidence="2" type="ORF">GCM10007977_037580</name>
</gene>
<dbReference type="PROSITE" id="PS51186">
    <property type="entry name" value="GNAT"/>
    <property type="match status" value="1"/>
</dbReference>
<evidence type="ECO:0000313" key="2">
    <source>
        <dbReference type="EMBL" id="GGM32679.1"/>
    </source>
</evidence>
<reference evidence="2" key="2">
    <citation type="submission" date="2020-09" db="EMBL/GenBank/DDBJ databases">
        <authorList>
            <person name="Sun Q."/>
            <person name="Ohkuma M."/>
        </authorList>
    </citation>
    <scope>NUCLEOTIDE SEQUENCE</scope>
    <source>
        <strain evidence="2">JCM 19831</strain>
    </source>
</reference>
<dbReference type="Proteomes" id="UP000642070">
    <property type="component" value="Unassembled WGS sequence"/>
</dbReference>
<accession>A0A917TQ12</accession>
<dbReference type="SUPFAM" id="SSF55729">
    <property type="entry name" value="Acyl-CoA N-acyltransferases (Nat)"/>
    <property type="match status" value="1"/>
</dbReference>
<organism evidence="2 3">
    <name type="scientific">Dactylosporangium sucinum</name>
    <dbReference type="NCBI Taxonomy" id="1424081"/>
    <lineage>
        <taxon>Bacteria</taxon>
        <taxon>Bacillati</taxon>
        <taxon>Actinomycetota</taxon>
        <taxon>Actinomycetes</taxon>
        <taxon>Micromonosporales</taxon>
        <taxon>Micromonosporaceae</taxon>
        <taxon>Dactylosporangium</taxon>
    </lineage>
</organism>
<dbReference type="GO" id="GO:0016747">
    <property type="term" value="F:acyltransferase activity, transferring groups other than amino-acyl groups"/>
    <property type="evidence" value="ECO:0007669"/>
    <property type="project" value="InterPro"/>
</dbReference>
<evidence type="ECO:0000259" key="1">
    <source>
        <dbReference type="PROSITE" id="PS51186"/>
    </source>
</evidence>
<dbReference type="PANTHER" id="PTHR43072">
    <property type="entry name" value="N-ACETYLTRANSFERASE"/>
    <property type="match status" value="1"/>
</dbReference>
<dbReference type="Gene3D" id="3.40.630.30">
    <property type="match status" value="1"/>
</dbReference>
<keyword evidence="3" id="KW-1185">Reference proteome</keyword>
<proteinExistence type="predicted"/>
<feature type="domain" description="N-acetyltransferase" evidence="1">
    <location>
        <begin position="158"/>
        <end position="316"/>
    </location>
</feature>
<reference evidence="2" key="1">
    <citation type="journal article" date="2014" name="Int. J. Syst. Evol. Microbiol.">
        <title>Complete genome sequence of Corynebacterium casei LMG S-19264T (=DSM 44701T), isolated from a smear-ripened cheese.</title>
        <authorList>
            <consortium name="US DOE Joint Genome Institute (JGI-PGF)"/>
            <person name="Walter F."/>
            <person name="Albersmeier A."/>
            <person name="Kalinowski J."/>
            <person name="Ruckert C."/>
        </authorList>
    </citation>
    <scope>NUCLEOTIDE SEQUENCE</scope>
    <source>
        <strain evidence="2">JCM 19831</strain>
    </source>
</reference>
<dbReference type="CDD" id="cd04301">
    <property type="entry name" value="NAT_SF"/>
    <property type="match status" value="1"/>
</dbReference>
<dbReference type="AlphaFoldDB" id="A0A917TQ12"/>
<dbReference type="EMBL" id="BMPI01000016">
    <property type="protein sequence ID" value="GGM32679.1"/>
    <property type="molecule type" value="Genomic_DNA"/>
</dbReference>
<dbReference type="InterPro" id="IPR056935">
    <property type="entry name" value="Rv0428c-like_C"/>
</dbReference>
<evidence type="ECO:0000313" key="3">
    <source>
        <dbReference type="Proteomes" id="UP000642070"/>
    </source>
</evidence>
<name>A0A917TQ12_9ACTN</name>
<protein>
    <submittedName>
        <fullName evidence="2">N-acetyltransferase</fullName>
    </submittedName>
</protein>
<sequence length="316" mass="34403">MLGPQHVGQRVVVRRFVGIRDERPVFSDVLGELIEVGETHFTVRARTGAVRVPRSEIALAKTVPQRRRFTPTEAIEDAAAAGWPAPETARLGDWLLRATDGWTQRGNSALVIGSPDLPEAEAIDFVEQWYRERGLPPAMSIPVPLFQRLDDALERRGWTAKPLTVVMTARLLDLRLPAAGAVTLTEAPSAEWLAAVGGRKGPLPDCALGVLTGVPEVRFAQWYCESGALRATARGCVADPAGRWLGLSLIGVDEQYRRRGLAQQTIAALVAWALDLGATDCYLQVEQHNEPAVALYAGLGFTPHHVYSSRRLLPGA</sequence>